<name>A0ABM3HZ46_9MYRT</name>
<dbReference type="PANTHER" id="PTHR36742">
    <property type="entry name" value="MYOSIN-G HEAVY CHAIN-LIKE PROTEIN"/>
    <property type="match status" value="1"/>
</dbReference>
<keyword evidence="2" id="KW-1133">Transmembrane helix</keyword>
<feature type="compositionally biased region" description="Basic and acidic residues" evidence="1">
    <location>
        <begin position="58"/>
        <end position="67"/>
    </location>
</feature>
<feature type="region of interest" description="Disordered" evidence="1">
    <location>
        <begin position="1"/>
        <end position="80"/>
    </location>
</feature>
<sequence length="200" mass="21548">MALYCRTVSVHQAPSSTTPPPPPPLIPKQRPLFKLPSSTPSSPSSASSSSFKALAQTERADGRKVAEEDPPASSSGSLSSARTQLDFLEQLTAPSSSTTVNGYKSDSISGKLTIRDQLAQLVGDRREDFSVSLGKKNLKKVSEKFLTISQKRNIKRQAYLDEVSQRNDSVFLATIGAFVILPPVVILGIAIITGYVQLFP</sequence>
<dbReference type="PANTHER" id="PTHR36742:SF1">
    <property type="entry name" value="MYOSIN-G HEAVY CHAIN-LIKE PROTEIN"/>
    <property type="match status" value="1"/>
</dbReference>
<dbReference type="Proteomes" id="UP000827889">
    <property type="component" value="Chromosome 10"/>
</dbReference>
<protein>
    <submittedName>
        <fullName evidence="4">Uncharacterized protein LOC115730853</fullName>
    </submittedName>
</protein>
<evidence type="ECO:0000313" key="3">
    <source>
        <dbReference type="Proteomes" id="UP000827889"/>
    </source>
</evidence>
<dbReference type="GeneID" id="115730853"/>
<feature type="transmembrane region" description="Helical" evidence="2">
    <location>
        <begin position="170"/>
        <end position="196"/>
    </location>
</feature>
<keyword evidence="2" id="KW-0812">Transmembrane</keyword>
<gene>
    <name evidence="4" type="primary">LOC115730853</name>
</gene>
<keyword evidence="2" id="KW-0472">Membrane</keyword>
<organism evidence="3 4">
    <name type="scientific">Rhodamnia argentea</name>
    <dbReference type="NCBI Taxonomy" id="178133"/>
    <lineage>
        <taxon>Eukaryota</taxon>
        <taxon>Viridiplantae</taxon>
        <taxon>Streptophyta</taxon>
        <taxon>Embryophyta</taxon>
        <taxon>Tracheophyta</taxon>
        <taxon>Spermatophyta</taxon>
        <taxon>Magnoliopsida</taxon>
        <taxon>eudicotyledons</taxon>
        <taxon>Gunneridae</taxon>
        <taxon>Pentapetalae</taxon>
        <taxon>rosids</taxon>
        <taxon>malvids</taxon>
        <taxon>Myrtales</taxon>
        <taxon>Myrtaceae</taxon>
        <taxon>Myrtoideae</taxon>
        <taxon>Myrteae</taxon>
        <taxon>Australasian group</taxon>
        <taxon>Rhodamnia</taxon>
    </lineage>
</organism>
<accession>A0ABM3HZ46</accession>
<evidence type="ECO:0000256" key="2">
    <source>
        <dbReference type="SAM" id="Phobius"/>
    </source>
</evidence>
<evidence type="ECO:0000313" key="4">
    <source>
        <dbReference type="RefSeq" id="XP_048141872.1"/>
    </source>
</evidence>
<reference evidence="4" key="1">
    <citation type="submission" date="2025-08" db="UniProtKB">
        <authorList>
            <consortium name="RefSeq"/>
        </authorList>
    </citation>
    <scope>IDENTIFICATION</scope>
    <source>
        <tissue evidence="4">Leaf</tissue>
    </source>
</reference>
<feature type="compositionally biased region" description="Low complexity" evidence="1">
    <location>
        <begin position="36"/>
        <end position="50"/>
    </location>
</feature>
<keyword evidence="3" id="KW-1185">Reference proteome</keyword>
<proteinExistence type="predicted"/>
<feature type="compositionally biased region" description="Pro residues" evidence="1">
    <location>
        <begin position="17"/>
        <end position="26"/>
    </location>
</feature>
<dbReference type="RefSeq" id="XP_048141872.1">
    <property type="nucleotide sequence ID" value="XM_048285915.1"/>
</dbReference>
<evidence type="ECO:0000256" key="1">
    <source>
        <dbReference type="SAM" id="MobiDB-lite"/>
    </source>
</evidence>